<evidence type="ECO:0000256" key="3">
    <source>
        <dbReference type="ARBA" id="ARBA00022801"/>
    </source>
</evidence>
<evidence type="ECO:0000256" key="1">
    <source>
        <dbReference type="ARBA" id="ARBA00001526"/>
    </source>
</evidence>
<comment type="catalytic activity">
    <reaction evidence="1 5">
        <text>a beta-lactam + H2O = a substituted beta-amino acid</text>
        <dbReference type="Rhea" id="RHEA:20401"/>
        <dbReference type="ChEBI" id="CHEBI:15377"/>
        <dbReference type="ChEBI" id="CHEBI:35627"/>
        <dbReference type="ChEBI" id="CHEBI:140347"/>
        <dbReference type="EC" id="3.5.2.6"/>
    </reaction>
</comment>
<dbReference type="RefSeq" id="WP_196922362.1">
    <property type="nucleotide sequence ID" value="NZ_JADOTY010000001.1"/>
</dbReference>
<name>A0ABS0K596_9ACTN</name>
<accession>A0ABS0K596</accession>
<comment type="similarity">
    <text evidence="2 5">Belongs to the class-C beta-lactamase family.</text>
</comment>
<sequence length="490" mass="50235">MSRATVTALVVALIAGLVGVALMPRAPRLGAQTTGDRDLAAAARSAAPDPSGHRGLAVAVVENGQIRTAGLGDRDPAGRPVEPGTPFEIGSVAKALTGMLLADQVAAGVVGPDDRLGATWPEVTGPARDVTLDELASHRAGLPRLAPGSPLGWARILWSNVSGGNPYAGQGVDTIRDTADRVSPDDDRGEVHYSNLGPSVLGHALAAKAGVAYPELLRARVLGPLGMTATVVATRDDDLPAGRAQGSRAGGRPLDPWAGSGYAPAGAGPWSTAEDLGLLLAATLAGTAPGADAATARFREDDDTRIGYGWFTTRHGDHEVVWHNGATGGFRSYVGFERATGRAVVVLGNTDKGVEPIGLRLLGVPQKTADSATSVVLPWIGAGLAVAFTFLGGVSLLGTARRRRLDQVTVLAAAVWAFAYLGLGHQLGDWSVVPAWLWPLGAGLSAAGVALATTRWRALPLVDARVPWRRLLSVASSVVAAVLAVVALAG</sequence>
<dbReference type="PANTHER" id="PTHR46825:SF9">
    <property type="entry name" value="BETA-LACTAMASE-RELATED DOMAIN-CONTAINING PROTEIN"/>
    <property type="match status" value="1"/>
</dbReference>
<keyword evidence="4 5" id="KW-0046">Antibiotic resistance</keyword>
<comment type="caution">
    <text evidence="8">The sequence shown here is derived from an EMBL/GenBank/DDBJ whole genome shotgun (WGS) entry which is preliminary data.</text>
</comment>
<keyword evidence="6" id="KW-0812">Transmembrane</keyword>
<feature type="transmembrane region" description="Helical" evidence="6">
    <location>
        <begin position="405"/>
        <end position="423"/>
    </location>
</feature>
<keyword evidence="6" id="KW-1133">Transmembrane helix</keyword>
<dbReference type="PANTHER" id="PTHR46825">
    <property type="entry name" value="D-ALANYL-D-ALANINE-CARBOXYPEPTIDASE/ENDOPEPTIDASE AMPH"/>
    <property type="match status" value="1"/>
</dbReference>
<evidence type="ECO:0000313" key="8">
    <source>
        <dbReference type="EMBL" id="MBG6103805.1"/>
    </source>
</evidence>
<organism evidence="8 9">
    <name type="scientific">Micromonospora vinacea</name>
    <dbReference type="NCBI Taxonomy" id="709878"/>
    <lineage>
        <taxon>Bacteria</taxon>
        <taxon>Bacillati</taxon>
        <taxon>Actinomycetota</taxon>
        <taxon>Actinomycetes</taxon>
        <taxon>Micromonosporales</taxon>
        <taxon>Micromonosporaceae</taxon>
        <taxon>Micromonospora</taxon>
    </lineage>
</organism>
<dbReference type="Pfam" id="PF00144">
    <property type="entry name" value="Beta-lactamase"/>
    <property type="match status" value="1"/>
</dbReference>
<keyword evidence="3 5" id="KW-0378">Hydrolase</keyword>
<dbReference type="EMBL" id="JADOTY010000001">
    <property type="protein sequence ID" value="MBG6103805.1"/>
    <property type="molecule type" value="Genomic_DNA"/>
</dbReference>
<evidence type="ECO:0000256" key="5">
    <source>
        <dbReference type="RuleBase" id="RU361140"/>
    </source>
</evidence>
<dbReference type="InterPro" id="IPR001466">
    <property type="entry name" value="Beta-lactam-related"/>
</dbReference>
<feature type="transmembrane region" description="Helical" evidence="6">
    <location>
        <begin position="376"/>
        <end position="398"/>
    </location>
</feature>
<keyword evidence="6" id="KW-0472">Membrane</keyword>
<dbReference type="PROSITE" id="PS00336">
    <property type="entry name" value="BETA_LACTAMASE_C"/>
    <property type="match status" value="1"/>
</dbReference>
<proteinExistence type="inferred from homology"/>
<evidence type="ECO:0000256" key="6">
    <source>
        <dbReference type="SAM" id="Phobius"/>
    </source>
</evidence>
<keyword evidence="9" id="KW-1185">Reference proteome</keyword>
<dbReference type="InterPro" id="IPR012338">
    <property type="entry name" value="Beta-lactam/transpept-like"/>
</dbReference>
<feature type="domain" description="Beta-lactamase-related" evidence="7">
    <location>
        <begin position="52"/>
        <end position="353"/>
    </location>
</feature>
<evidence type="ECO:0000256" key="4">
    <source>
        <dbReference type="ARBA" id="ARBA00023251"/>
    </source>
</evidence>
<evidence type="ECO:0000256" key="2">
    <source>
        <dbReference type="ARBA" id="ARBA00007840"/>
    </source>
</evidence>
<gene>
    <name evidence="8" type="ORF">IW249_004219</name>
</gene>
<dbReference type="Proteomes" id="UP000631791">
    <property type="component" value="Unassembled WGS sequence"/>
</dbReference>
<reference evidence="8 9" key="1">
    <citation type="submission" date="2020-11" db="EMBL/GenBank/DDBJ databases">
        <title>Sequencing the genomes of 1000 actinobacteria strains.</title>
        <authorList>
            <person name="Klenk H.-P."/>
        </authorList>
    </citation>
    <scope>NUCLEOTIDE SEQUENCE [LARGE SCALE GENOMIC DNA]</scope>
    <source>
        <strain evidence="8 9">DSM 101695</strain>
    </source>
</reference>
<dbReference type="Gene3D" id="3.40.710.10">
    <property type="entry name" value="DD-peptidase/beta-lactamase superfamily"/>
    <property type="match status" value="1"/>
</dbReference>
<dbReference type="EC" id="3.5.2.6" evidence="5"/>
<dbReference type="InterPro" id="IPR001586">
    <property type="entry name" value="Beta-lactam_class-C_AS"/>
</dbReference>
<feature type="transmembrane region" description="Helical" evidence="6">
    <location>
        <begin position="468"/>
        <end position="489"/>
    </location>
</feature>
<evidence type="ECO:0000313" key="9">
    <source>
        <dbReference type="Proteomes" id="UP000631791"/>
    </source>
</evidence>
<protein>
    <recommendedName>
        <fullName evidence="5">Beta-lactamase</fullName>
        <ecNumber evidence="5">3.5.2.6</ecNumber>
    </recommendedName>
</protein>
<evidence type="ECO:0000259" key="7">
    <source>
        <dbReference type="Pfam" id="PF00144"/>
    </source>
</evidence>
<feature type="transmembrane region" description="Helical" evidence="6">
    <location>
        <begin position="435"/>
        <end position="456"/>
    </location>
</feature>
<dbReference type="SUPFAM" id="SSF56601">
    <property type="entry name" value="beta-lactamase/transpeptidase-like"/>
    <property type="match status" value="1"/>
</dbReference>
<dbReference type="InterPro" id="IPR050491">
    <property type="entry name" value="AmpC-like"/>
</dbReference>